<comment type="catalytic activity">
    <reaction evidence="5">
        <text>N(6)-[(R)-lipoyl]-L-lysyl-[protein] + pyruvate + H(+) = N(6)-[(R)-S(8)-acetyldihydrolipoyl]-L-lysyl-[protein] + CO2</text>
        <dbReference type="Rhea" id="RHEA:19189"/>
        <dbReference type="Rhea" id="RHEA-COMP:10474"/>
        <dbReference type="Rhea" id="RHEA-COMP:10478"/>
        <dbReference type="ChEBI" id="CHEBI:15361"/>
        <dbReference type="ChEBI" id="CHEBI:15378"/>
        <dbReference type="ChEBI" id="CHEBI:16526"/>
        <dbReference type="ChEBI" id="CHEBI:83099"/>
        <dbReference type="ChEBI" id="CHEBI:83111"/>
        <dbReference type="EC" id="1.2.4.1"/>
    </reaction>
</comment>
<dbReference type="EMBL" id="UZWE01000028">
    <property type="protein sequence ID" value="VDS08442.1"/>
    <property type="molecule type" value="Genomic_DNA"/>
</dbReference>
<protein>
    <submittedName>
        <fullName evidence="7">Acetoin:2,6-dichlorophenolindophenol oxidoreductase subunit alpha</fullName>
        <ecNumber evidence="7">1.1.1.-</ecNumber>
    </submittedName>
</protein>
<dbReference type="PANTHER" id="PTHR11516:SF60">
    <property type="entry name" value="PYRUVATE DEHYDROGENASE E1 COMPONENT SUBUNIT ALPHA"/>
    <property type="match status" value="1"/>
</dbReference>
<dbReference type="CDD" id="cd02000">
    <property type="entry name" value="TPP_E1_PDC_ADC_BCADC"/>
    <property type="match status" value="1"/>
</dbReference>
<name>A0A3S4DVR6_9RHOB</name>
<dbReference type="GO" id="GO:0006086">
    <property type="term" value="P:pyruvate decarboxylation to acetyl-CoA"/>
    <property type="evidence" value="ECO:0007669"/>
    <property type="project" value="TreeGrafter"/>
</dbReference>
<dbReference type="Proteomes" id="UP000270743">
    <property type="component" value="Unassembled WGS sequence"/>
</dbReference>
<dbReference type="InterPro" id="IPR029061">
    <property type="entry name" value="THDP-binding"/>
</dbReference>
<dbReference type="Gene3D" id="3.40.50.970">
    <property type="match status" value="1"/>
</dbReference>
<dbReference type="InterPro" id="IPR050642">
    <property type="entry name" value="PDH_E1_Alpha_Subunit"/>
</dbReference>
<dbReference type="SUPFAM" id="SSF52518">
    <property type="entry name" value="Thiamin diphosphate-binding fold (THDP-binding)"/>
    <property type="match status" value="1"/>
</dbReference>
<feature type="domain" description="Dehydrogenase E1 component" evidence="6">
    <location>
        <begin position="17"/>
        <end position="315"/>
    </location>
</feature>
<evidence type="ECO:0000259" key="6">
    <source>
        <dbReference type="Pfam" id="PF00676"/>
    </source>
</evidence>
<organism evidence="7 8">
    <name type="scientific">Paracoccus haematequi</name>
    <dbReference type="NCBI Taxonomy" id="2491866"/>
    <lineage>
        <taxon>Bacteria</taxon>
        <taxon>Pseudomonadati</taxon>
        <taxon>Pseudomonadota</taxon>
        <taxon>Alphaproteobacteria</taxon>
        <taxon>Rhodobacterales</taxon>
        <taxon>Paracoccaceae</taxon>
        <taxon>Paracoccus</taxon>
    </lineage>
</organism>
<proteinExistence type="predicted"/>
<evidence type="ECO:0000256" key="2">
    <source>
        <dbReference type="ARBA" id="ARBA00023002"/>
    </source>
</evidence>
<evidence type="ECO:0000313" key="7">
    <source>
        <dbReference type="EMBL" id="VDS08442.1"/>
    </source>
</evidence>
<evidence type="ECO:0000256" key="4">
    <source>
        <dbReference type="ARBA" id="ARBA00025211"/>
    </source>
</evidence>
<keyword evidence="3" id="KW-0786">Thiamine pyrophosphate</keyword>
<dbReference type="InterPro" id="IPR001017">
    <property type="entry name" value="DH_E1"/>
</dbReference>
<dbReference type="EC" id="1.1.1.-" evidence="7"/>
<accession>A0A3S4DVR6</accession>
<evidence type="ECO:0000256" key="1">
    <source>
        <dbReference type="ARBA" id="ARBA00001964"/>
    </source>
</evidence>
<comment type="cofactor">
    <cofactor evidence="1">
        <name>thiamine diphosphate</name>
        <dbReference type="ChEBI" id="CHEBI:58937"/>
    </cofactor>
</comment>
<dbReference type="PANTHER" id="PTHR11516">
    <property type="entry name" value="PYRUVATE DEHYDROGENASE E1 COMPONENT, ALPHA SUBUNIT BACTERIAL AND ORGANELLAR"/>
    <property type="match status" value="1"/>
</dbReference>
<evidence type="ECO:0000256" key="3">
    <source>
        <dbReference type="ARBA" id="ARBA00023052"/>
    </source>
</evidence>
<comment type="function">
    <text evidence="4">The pyruvate dehydrogenase complex catalyzes the overall conversion of pyruvate to acetyl-CoA and CO(2). It contains multiple copies of three enzymatic components: pyruvate dehydrogenase (E1), dihydrolipoamide acetyltransferase (E2) and lipoamide dehydrogenase (E3).</text>
</comment>
<keyword evidence="2 7" id="KW-0560">Oxidoreductase</keyword>
<dbReference type="Pfam" id="PF00676">
    <property type="entry name" value="E1_dh"/>
    <property type="match status" value="1"/>
</dbReference>
<evidence type="ECO:0000256" key="5">
    <source>
        <dbReference type="ARBA" id="ARBA00051231"/>
    </source>
</evidence>
<dbReference type="AlphaFoldDB" id="A0A3S4DVR6"/>
<dbReference type="GO" id="GO:0004739">
    <property type="term" value="F:pyruvate dehydrogenase (acetyl-transferring) activity"/>
    <property type="evidence" value="ECO:0007669"/>
    <property type="project" value="UniProtKB-EC"/>
</dbReference>
<reference evidence="7 8" key="1">
    <citation type="submission" date="2018-12" db="EMBL/GenBank/DDBJ databases">
        <authorList>
            <person name="Criscuolo A."/>
        </authorList>
    </citation>
    <scope>NUCLEOTIDE SEQUENCE [LARGE SCALE GENOMIC DNA]</scope>
    <source>
        <strain evidence="7">ACIP1116241</strain>
    </source>
</reference>
<evidence type="ECO:0000313" key="8">
    <source>
        <dbReference type="Proteomes" id="UP000270743"/>
    </source>
</evidence>
<keyword evidence="8" id="KW-1185">Reference proteome</keyword>
<sequence>MEHGMSLPGDTLLEMQRRMLRIRHFDERASKMVKRGYIPGTVHTSIGQEAQVVGACMALRQGDHMTGNHRSHGHPIGMRSPLGPLMAELAGKATGVCKGKGGSLHLADYKVGSLGESGITGSSIPIALGAGLSAQVLGETRVALTFFGDGAANQGVLYESMNMASAWKLPVIFLCENNHYALSTPAHTVTGGRICDRGAGFGMPGTRVEDGQDVLAVHEVVAEAVARARAGEGPSLVEVMTYRFREHSEGLRINVDYRDADERSFWTSRDPILLFRKALIEAGKATAEQMDMIEAEILQEVEECVTFAMESPVPAREVAFADLYSDPYELEDVL</sequence>
<gene>
    <name evidence="7" type="primary">acoA_2</name>
    <name evidence="7" type="ORF">PARHAE_01626</name>
</gene>